<organism evidence="14 15">
    <name type="scientific">Lachancea dasiensis</name>
    <dbReference type="NCBI Taxonomy" id="1072105"/>
    <lineage>
        <taxon>Eukaryota</taxon>
        <taxon>Fungi</taxon>
        <taxon>Dikarya</taxon>
        <taxon>Ascomycota</taxon>
        <taxon>Saccharomycotina</taxon>
        <taxon>Saccharomycetes</taxon>
        <taxon>Saccharomycetales</taxon>
        <taxon>Saccharomycetaceae</taxon>
        <taxon>Lachancea</taxon>
    </lineage>
</organism>
<evidence type="ECO:0000313" key="15">
    <source>
        <dbReference type="Proteomes" id="UP000190274"/>
    </source>
</evidence>
<evidence type="ECO:0000256" key="4">
    <source>
        <dbReference type="ARBA" id="ARBA00022448"/>
    </source>
</evidence>
<comment type="similarity">
    <text evidence="3">Belongs to the NDC1 family.</text>
</comment>
<evidence type="ECO:0000256" key="2">
    <source>
        <dbReference type="ARBA" id="ARBA00004567"/>
    </source>
</evidence>
<keyword evidence="8 13" id="KW-1133">Transmembrane helix</keyword>
<dbReference type="GO" id="GO:0015031">
    <property type="term" value="P:protein transport"/>
    <property type="evidence" value="ECO:0007669"/>
    <property type="project" value="UniProtKB-KW"/>
</dbReference>
<dbReference type="GO" id="GO:0106166">
    <property type="term" value="F:spindle pole body-nuclear membrane anchor activity"/>
    <property type="evidence" value="ECO:0007669"/>
    <property type="project" value="TreeGrafter"/>
</dbReference>
<feature type="transmembrane region" description="Helical" evidence="13">
    <location>
        <begin position="28"/>
        <end position="47"/>
    </location>
</feature>
<reference evidence="15" key="1">
    <citation type="submission" date="2016-03" db="EMBL/GenBank/DDBJ databases">
        <authorList>
            <person name="Devillers H."/>
        </authorList>
    </citation>
    <scope>NUCLEOTIDE SEQUENCE [LARGE SCALE GENOMIC DNA]</scope>
</reference>
<evidence type="ECO:0000256" key="6">
    <source>
        <dbReference type="ARBA" id="ARBA00022816"/>
    </source>
</evidence>
<comment type="subcellular location">
    <subcellularLocation>
        <location evidence="1">Nucleus membrane</location>
        <topology evidence="1">Multi-pass membrane protein</topology>
    </subcellularLocation>
    <subcellularLocation>
        <location evidence="2">Nucleus</location>
        <location evidence="2">Nuclear pore complex</location>
    </subcellularLocation>
</comment>
<evidence type="ECO:0000256" key="13">
    <source>
        <dbReference type="SAM" id="Phobius"/>
    </source>
</evidence>
<dbReference type="Proteomes" id="UP000190274">
    <property type="component" value="Chromosome G"/>
</dbReference>
<keyword evidence="6" id="KW-0509">mRNA transport</keyword>
<feature type="transmembrane region" description="Helical" evidence="13">
    <location>
        <begin position="107"/>
        <end position="133"/>
    </location>
</feature>
<dbReference type="Pfam" id="PF09531">
    <property type="entry name" value="Ndc1_Nup"/>
    <property type="match status" value="1"/>
</dbReference>
<keyword evidence="9" id="KW-0811">Translocation</keyword>
<dbReference type="GO" id="GO:0031965">
    <property type="term" value="C:nuclear membrane"/>
    <property type="evidence" value="ECO:0007669"/>
    <property type="project" value="UniProtKB-SubCell"/>
</dbReference>
<dbReference type="GO" id="GO:0017056">
    <property type="term" value="F:structural constituent of nuclear pore"/>
    <property type="evidence" value="ECO:0007669"/>
    <property type="project" value="EnsemblFungi"/>
</dbReference>
<keyword evidence="5 13" id="KW-0812">Transmembrane</keyword>
<evidence type="ECO:0000256" key="9">
    <source>
        <dbReference type="ARBA" id="ARBA00023010"/>
    </source>
</evidence>
<name>A0A1G4JU11_9SACH</name>
<feature type="transmembrane region" description="Helical" evidence="13">
    <location>
        <begin position="139"/>
        <end position="156"/>
    </location>
</feature>
<dbReference type="GO" id="GO:0070631">
    <property type="term" value="P:spindle pole body localization"/>
    <property type="evidence" value="ECO:0007669"/>
    <property type="project" value="TreeGrafter"/>
</dbReference>
<evidence type="ECO:0000256" key="1">
    <source>
        <dbReference type="ARBA" id="ARBA00004232"/>
    </source>
</evidence>
<keyword evidence="10" id="KW-0906">Nuclear pore complex</keyword>
<dbReference type="PANTHER" id="PTHR13269">
    <property type="entry name" value="NUCLEOPORIN NDC1"/>
    <property type="match status" value="1"/>
</dbReference>
<accession>A0A1G4JU11</accession>
<keyword evidence="11 13" id="KW-0472">Membrane</keyword>
<evidence type="ECO:0000256" key="7">
    <source>
        <dbReference type="ARBA" id="ARBA00022927"/>
    </source>
</evidence>
<dbReference type="EMBL" id="LT598457">
    <property type="protein sequence ID" value="SCU94349.1"/>
    <property type="molecule type" value="Genomic_DNA"/>
</dbReference>
<dbReference type="GO" id="GO:0070762">
    <property type="term" value="C:nuclear pore transmembrane ring"/>
    <property type="evidence" value="ECO:0007669"/>
    <property type="project" value="EnsemblFungi"/>
</dbReference>
<feature type="transmembrane region" description="Helical" evidence="13">
    <location>
        <begin position="59"/>
        <end position="78"/>
    </location>
</feature>
<protein>
    <submittedName>
        <fullName evidence="14">LADA_0G08020g1_1</fullName>
    </submittedName>
</protein>
<sequence>MDTPVPLNSRYSYHAIFSDICKTRFNHLATRLLLTLAVVFGLILALVSGSNQTNLIHKLFLWPVKCMVCYLGMLLVVVTRKNYLHVDFPGYSSIITQVYGQLFSVKLLVYFFIYSASSACFNGAAGSAILGHLSSRKNMFAYRFAIWILMPALYALQHVIFDLDKLSFQYGAQHQHPQRFISSKIKNSLTKSFMLTLALAIIFPICTFHLAPSTGYLSWMSFFHIQLSALLTFALWDLVNLSFNAYLSMGCLHKGKPISSLSSTPMETLLTGLSSKRSFTKLTAFQELSYRATSPDIEARLPIYHTRYKNVYVWPSVLKECITTLNSTNSAVSIFMKSVESKQELYTKKPSVDSDYLEDGTQQNDLFGNDYVITANTQSRIPGTPQTQDSQLTHRIKVQNNNVFAKNHNLQFSSPFQFSNAANNRILTHQTTITNIIYDCVKQAKDFFIAFFFPIQGTDATAPLSSFEIWRISKKLQAERLSPLAVCHAECTVSLMALLVKALQEDPKGAVVSSVGEILKILERSVASLGAFAEWNTSSASKDSSILDVVTILYDLSINAFLEIVLKYNDLLSDVYLADDVVKLSKWMLEMCNEQA</sequence>
<evidence type="ECO:0000256" key="12">
    <source>
        <dbReference type="ARBA" id="ARBA00023242"/>
    </source>
</evidence>
<keyword evidence="7" id="KW-0653">Protein transport</keyword>
<dbReference type="GO" id="GO:0030474">
    <property type="term" value="P:spindle pole body duplication"/>
    <property type="evidence" value="ECO:0007669"/>
    <property type="project" value="EnsemblFungi"/>
</dbReference>
<gene>
    <name evidence="14" type="ORF">LADA_0G08020G</name>
</gene>
<keyword evidence="15" id="KW-1185">Reference proteome</keyword>
<dbReference type="AlphaFoldDB" id="A0A1G4JU11"/>
<evidence type="ECO:0000256" key="8">
    <source>
        <dbReference type="ARBA" id="ARBA00022989"/>
    </source>
</evidence>
<evidence type="ECO:0000256" key="10">
    <source>
        <dbReference type="ARBA" id="ARBA00023132"/>
    </source>
</evidence>
<evidence type="ECO:0000256" key="11">
    <source>
        <dbReference type="ARBA" id="ARBA00023136"/>
    </source>
</evidence>
<feature type="transmembrane region" description="Helical" evidence="13">
    <location>
        <begin position="193"/>
        <end position="211"/>
    </location>
</feature>
<dbReference type="GO" id="GO:0051028">
    <property type="term" value="P:mRNA transport"/>
    <property type="evidence" value="ECO:0007669"/>
    <property type="project" value="UniProtKB-KW"/>
</dbReference>
<dbReference type="GO" id="GO:0005816">
    <property type="term" value="C:spindle pole body"/>
    <property type="evidence" value="ECO:0007669"/>
    <property type="project" value="EnsemblFungi"/>
</dbReference>
<evidence type="ECO:0000256" key="5">
    <source>
        <dbReference type="ARBA" id="ARBA00022692"/>
    </source>
</evidence>
<dbReference type="InterPro" id="IPR019049">
    <property type="entry name" value="Nucleoporin_prot_Ndc1/Nup"/>
</dbReference>
<dbReference type="STRING" id="1266660.A0A1G4JU11"/>
<keyword evidence="4" id="KW-0813">Transport</keyword>
<dbReference type="GO" id="GO:0006999">
    <property type="term" value="P:nuclear pore organization"/>
    <property type="evidence" value="ECO:0007669"/>
    <property type="project" value="EnsemblFungi"/>
</dbReference>
<dbReference type="PANTHER" id="PTHR13269:SF6">
    <property type="entry name" value="NUCLEOPORIN NDC1"/>
    <property type="match status" value="1"/>
</dbReference>
<proteinExistence type="inferred from homology"/>
<dbReference type="OrthoDB" id="67850at2759"/>
<keyword evidence="12" id="KW-0539">Nucleus</keyword>
<feature type="transmembrane region" description="Helical" evidence="13">
    <location>
        <begin position="217"/>
        <end position="239"/>
    </location>
</feature>
<evidence type="ECO:0000256" key="3">
    <source>
        <dbReference type="ARBA" id="ARBA00005760"/>
    </source>
</evidence>
<evidence type="ECO:0000313" key="14">
    <source>
        <dbReference type="EMBL" id="SCU94349.1"/>
    </source>
</evidence>